<keyword evidence="9" id="KW-1185">Reference proteome</keyword>
<name>A0A1I4SKA6_9FLAO</name>
<dbReference type="InterPro" id="IPR015919">
    <property type="entry name" value="Cadherin-like_sf"/>
</dbReference>
<evidence type="ECO:0000256" key="2">
    <source>
        <dbReference type="ARBA" id="ARBA00022692"/>
    </source>
</evidence>
<dbReference type="Gene3D" id="2.60.40.60">
    <property type="entry name" value="Cadherins"/>
    <property type="match status" value="3"/>
</dbReference>
<evidence type="ECO:0000256" key="1">
    <source>
        <dbReference type="ARBA" id="ARBA00004167"/>
    </source>
</evidence>
<dbReference type="PANTHER" id="PTHR24028:SF316">
    <property type="entry name" value="NEURAL-CADHERIN-LIKE"/>
    <property type="match status" value="1"/>
</dbReference>
<accession>A0A1I4SKA6</accession>
<feature type="domain" description="Cadherin" evidence="7">
    <location>
        <begin position="477"/>
        <end position="582"/>
    </location>
</feature>
<keyword evidence="4" id="KW-0472">Membrane</keyword>
<dbReference type="InterPro" id="IPR041286">
    <property type="entry name" value="MBG_2"/>
</dbReference>
<dbReference type="Pfam" id="PF13573">
    <property type="entry name" value="SprB"/>
    <property type="match status" value="6"/>
</dbReference>
<organism evidence="8 9">
    <name type="scientific">Flavobacterium succinicans</name>
    <dbReference type="NCBI Taxonomy" id="29536"/>
    <lineage>
        <taxon>Bacteria</taxon>
        <taxon>Pseudomonadati</taxon>
        <taxon>Bacteroidota</taxon>
        <taxon>Flavobacteriia</taxon>
        <taxon>Flavobacteriales</taxon>
        <taxon>Flavobacteriaceae</taxon>
        <taxon>Flavobacterium</taxon>
    </lineage>
</organism>
<dbReference type="SUPFAM" id="SSF49313">
    <property type="entry name" value="Cadherin-like"/>
    <property type="match status" value="3"/>
</dbReference>
<evidence type="ECO:0000313" key="8">
    <source>
        <dbReference type="EMBL" id="SFM64869.1"/>
    </source>
</evidence>
<dbReference type="SMART" id="SM00089">
    <property type="entry name" value="PKD"/>
    <property type="match status" value="5"/>
</dbReference>
<dbReference type="Gene3D" id="2.60.40.10">
    <property type="entry name" value="Immunoglobulins"/>
    <property type="match status" value="1"/>
</dbReference>
<feature type="signal peptide" evidence="6">
    <location>
        <begin position="1"/>
        <end position="20"/>
    </location>
</feature>
<dbReference type="Pfam" id="PF18676">
    <property type="entry name" value="MBG_2"/>
    <property type="match status" value="5"/>
</dbReference>
<dbReference type="InterPro" id="IPR002126">
    <property type="entry name" value="Cadherin-like_dom"/>
</dbReference>
<evidence type="ECO:0000256" key="4">
    <source>
        <dbReference type="ARBA" id="ARBA00022989"/>
    </source>
</evidence>
<dbReference type="InterPro" id="IPR013783">
    <property type="entry name" value="Ig-like_fold"/>
</dbReference>
<dbReference type="SMART" id="SM00112">
    <property type="entry name" value="CA"/>
    <property type="match status" value="3"/>
</dbReference>
<comment type="subcellular location">
    <subcellularLocation>
        <location evidence="1">Membrane</location>
        <topology evidence="1">Single-pass membrane protein</topology>
    </subcellularLocation>
</comment>
<evidence type="ECO:0000256" key="6">
    <source>
        <dbReference type="SAM" id="SignalP"/>
    </source>
</evidence>
<dbReference type="CDD" id="cd11304">
    <property type="entry name" value="Cadherin_repeat"/>
    <property type="match status" value="3"/>
</dbReference>
<reference evidence="9" key="1">
    <citation type="submission" date="2016-10" db="EMBL/GenBank/DDBJ databases">
        <authorList>
            <person name="Varghese N."/>
            <person name="Submissions S."/>
        </authorList>
    </citation>
    <scope>NUCLEOTIDE SEQUENCE [LARGE SCALE GENOMIC DNA]</scope>
    <source>
        <strain evidence="9">DSM 4002</strain>
    </source>
</reference>
<dbReference type="RefSeq" id="WP_074917547.1">
    <property type="nucleotide sequence ID" value="NZ_FOUT01000001.1"/>
</dbReference>
<dbReference type="PROSITE" id="PS50268">
    <property type="entry name" value="CADHERIN_2"/>
    <property type="match status" value="3"/>
</dbReference>
<keyword evidence="3 6" id="KW-0732">Signal</keyword>
<dbReference type="GO" id="GO:0005886">
    <property type="term" value="C:plasma membrane"/>
    <property type="evidence" value="ECO:0007669"/>
    <property type="project" value="TreeGrafter"/>
</dbReference>
<proteinExistence type="predicted"/>
<keyword evidence="2" id="KW-0812">Transmembrane</keyword>
<dbReference type="InterPro" id="IPR006644">
    <property type="entry name" value="Cadg"/>
</dbReference>
<dbReference type="NCBIfam" id="TIGR04183">
    <property type="entry name" value="Por_Secre_tail"/>
    <property type="match status" value="1"/>
</dbReference>
<feature type="chain" id="PRO_5010180327" evidence="6">
    <location>
        <begin position="21"/>
        <end position="1753"/>
    </location>
</feature>
<dbReference type="Gene3D" id="2.60.40.740">
    <property type="match status" value="5"/>
</dbReference>
<evidence type="ECO:0000313" key="9">
    <source>
        <dbReference type="Proteomes" id="UP000182961"/>
    </source>
</evidence>
<dbReference type="GO" id="GO:0005509">
    <property type="term" value="F:calcium ion binding"/>
    <property type="evidence" value="ECO:0007669"/>
    <property type="project" value="InterPro"/>
</dbReference>
<dbReference type="InterPro" id="IPR050174">
    <property type="entry name" value="Protocadherin/Cadherin-CA"/>
</dbReference>
<evidence type="ECO:0000256" key="3">
    <source>
        <dbReference type="ARBA" id="ARBA00022729"/>
    </source>
</evidence>
<dbReference type="InterPro" id="IPR025667">
    <property type="entry name" value="SprB_repeat"/>
</dbReference>
<dbReference type="InterPro" id="IPR022409">
    <property type="entry name" value="PKD/Chitinase_dom"/>
</dbReference>
<dbReference type="InterPro" id="IPR026444">
    <property type="entry name" value="Secre_tail"/>
</dbReference>
<feature type="domain" description="Cadherin" evidence="7">
    <location>
        <begin position="284"/>
        <end position="377"/>
    </location>
</feature>
<dbReference type="PANTHER" id="PTHR24028">
    <property type="entry name" value="CADHERIN-87A"/>
    <property type="match status" value="1"/>
</dbReference>
<dbReference type="Proteomes" id="UP000182961">
    <property type="component" value="Unassembled WGS sequence"/>
</dbReference>
<gene>
    <name evidence="8" type="ORF">SAMN05444143_101866</name>
</gene>
<dbReference type="EMBL" id="FOUT01000001">
    <property type="protein sequence ID" value="SFM64869.1"/>
    <property type="molecule type" value="Genomic_DNA"/>
</dbReference>
<dbReference type="SMART" id="SM00736">
    <property type="entry name" value="CADG"/>
    <property type="match status" value="3"/>
</dbReference>
<dbReference type="Pfam" id="PF05345">
    <property type="entry name" value="He_PIG"/>
    <property type="match status" value="1"/>
</dbReference>
<sequence length="1753" mass="179940">MIKKLLLIGCFLSLFTSLNAQTLSAGDIAIIGVNFDTSPNYEITIVTLAPIVANTQIRISDYWYNESTPNTLTNVSAASGIALKAEGGILWQPTAAITPGTVFKIEITKGANTVTGLPGNVTVTGWTDPSPTASPGNPGGENWFIYQGSSITNVSNFIFLWGNGFPFNINSINITAGKFVTTGIGDLSLTTVTYLPPSLTLGTNAIALTTVTYHGDNNVYTGIREGTKESILAKICNLDKWNYNETIPYNIDPGGTNFPGLNPIFTITTPPNTAPTDVALSATTINENVTGNSTIGSLTSTDANTGDTFTYTLVAGTGDTDNASFNINDSDLRITASPDFETKSSYSVRIRTTDQGGLTFEKVFTITVNNVNEAPTDVALSANTINENVSANSAVGTLSSTDADASNTFTYTLVAGTGDTDNTAFTITGNSMTINASPDFETKSSYSVRIRTTDQGGLTFEKAFTITINNVNEAPTDIALSNTSINENVSANSALGALSSTDPDSGNTFTYNLVAGAGSTDNASFSITGNSLTINASPDFETKSSYSVRIRTTDQGSLTFEKVFTITVNNLCDIVLTSASQTNIACNGGSTGAATVNAATGGTGPYTYNWTPGTPTGDGTTSVTGLTAGTWTCTVTDANGCNTTQNFTVTQTAAISTATAAQTNVSCNGGSNGSASVTPSGGAGGYTYSWSPSGGTAATATGLSAGTYTVTVTDANACTATRNFTITQPTTISTATAAQTNVSCNGGSNGSASVTPSGGAGGYTYSWSPSGGTAATATGLAAGTYTVTVTDANACTATRNFTITQPTTISTATAAQTNVSCNGGSNGSASVTPSGGAGGYTYSWSPSGGTAATATGLSAGTYTVTVTDANACTVTRNFTITQPMTISTATAAQTNVSCNGGSNGSASVTPSGGAGGYTYSWSPSGGTAATATGLSAGTYTVTVTDANACTVTRNFTITQPTAISTATAAQTNVSCNGDSNGSASVTPSGGAGGYTYSWSPSGGTAATATGLAAGTYTVTVTDANSCTATQNFTITEPMPIDFTTTILSGYDYNTGYSETIVTSRGTGTKTYAVTAGSLPSGFSLSSAGQITGISTQIADSNFTVTATDANNCIATYNYVLKLNQIPITVTATPSQTKVYGESDPVLTYTVSPSLLPGDSFTGALARVSGEDIGNYAINQGSLSAGSKYLITFVGTNFTITAKPITVTATPSQTKVYGATDPIFDYTVSPSLVGSDAITGALTRVAGENIGTYTINQGSLSAGSNYTISYADANFTITAKPITVTATPSQTKVYGTTDPAFTYTVSPNLVGSDAFTGALTRVAGENIGNYAITQGNLSAGSNYTISYISKDFAITAKPIIVTADPSQTKEYGTANPVYSYTVSPSLVSGDSFTGTLTRTSGENIGIYAITQGSLSAGSNYTITYVSKDFTITAKPITVTAAASQTKVYGTTDPVFAYTVSPSLVSGDSFTGTLTRAAGENVGVYAITQGSLSAGGNYTITYNGSNFTITKADQVITWNQTLGLGCNGETSLVMTAVANSGLAVNYTSSNATIASVSNNSLLFQNYGDATITASQPGNMNYNAAPTVVLPVVSSQPNLIRKQFENIIFFDNSSKSFKSYTWYKNGVLVPSQTSQYFKENSALNGTYYAVATKLDGTLITTCPLTLSPSVEEEYIRIVPNPVRSNANFQLITNVSSTKLQNARVELYNLTGSLLTTITNPSQNTIDMIAPSAGGIYIVKMTLANGKYFTKNLLVKN</sequence>
<dbReference type="GO" id="GO:0007156">
    <property type="term" value="P:homophilic cell adhesion via plasma membrane adhesion molecules"/>
    <property type="evidence" value="ECO:0007669"/>
    <property type="project" value="InterPro"/>
</dbReference>
<keyword evidence="5" id="KW-0325">Glycoprotein</keyword>
<feature type="domain" description="Cadherin" evidence="7">
    <location>
        <begin position="384"/>
        <end position="477"/>
    </location>
</feature>
<protein>
    <submittedName>
        <fullName evidence="8">Por secretion system C-terminal sorting domain-containing protein</fullName>
    </submittedName>
</protein>
<keyword evidence="4" id="KW-1133">Transmembrane helix</keyword>
<evidence type="ECO:0000256" key="5">
    <source>
        <dbReference type="ARBA" id="ARBA00023180"/>
    </source>
</evidence>
<evidence type="ECO:0000259" key="7">
    <source>
        <dbReference type="PROSITE" id="PS50268"/>
    </source>
</evidence>